<feature type="transmembrane region" description="Helical" evidence="1">
    <location>
        <begin position="38"/>
        <end position="58"/>
    </location>
</feature>
<comment type="caution">
    <text evidence="2">The sequence shown here is derived from an EMBL/GenBank/DDBJ whole genome shotgun (WGS) entry which is preliminary data.</text>
</comment>
<dbReference type="EMBL" id="WIXE01004848">
    <property type="protein sequence ID" value="KAK5982679.1"/>
    <property type="molecule type" value="Genomic_DNA"/>
</dbReference>
<feature type="transmembrane region" description="Helical" evidence="1">
    <location>
        <begin position="78"/>
        <end position="99"/>
    </location>
</feature>
<feature type="transmembrane region" description="Helical" evidence="1">
    <location>
        <begin position="120"/>
        <end position="139"/>
    </location>
</feature>
<dbReference type="InterPro" id="IPR019426">
    <property type="entry name" value="7TM_GPCR_serpentine_rcpt_Srv"/>
</dbReference>
<feature type="transmembrane region" description="Helical" evidence="1">
    <location>
        <begin position="6"/>
        <end position="26"/>
    </location>
</feature>
<reference evidence="2 3" key="1">
    <citation type="submission" date="2019-10" db="EMBL/GenBank/DDBJ databases">
        <title>Assembly and Annotation for the nematode Trichostrongylus colubriformis.</title>
        <authorList>
            <person name="Martin J."/>
        </authorList>
    </citation>
    <scope>NUCLEOTIDE SEQUENCE [LARGE SCALE GENOMIC DNA]</scope>
    <source>
        <strain evidence="2">G859</strain>
        <tissue evidence="2">Whole worm</tissue>
    </source>
</reference>
<dbReference type="Pfam" id="PF10323">
    <property type="entry name" value="7TM_GPCR_Srv"/>
    <property type="match status" value="1"/>
</dbReference>
<dbReference type="SUPFAM" id="SSF81321">
    <property type="entry name" value="Family A G protein-coupled receptor-like"/>
    <property type="match status" value="1"/>
</dbReference>
<proteinExistence type="predicted"/>
<sequence>MDVPWPQAVFMIATIVTLPLHFAILFHRRTVMKRKNLTLFHGVADVVSLINYTFVYSLPYSQIWTEFYIGNSQLVANYGFRSVYFSVFLRNIGIALMSLQRYIHICHSGAKIGKIISRAPIALFAVFQWGLGVTMVLPISQPPYDVIYEMKPKLEISLAPSLLAVAGLVVAFMIQFVYNGGTYILNDLGQTTILRAWRTLGPLVYCLLSCVHPWTCLAFNLEIRNGVMNMLHGCISKKRIRSTSLIAAIPIFSTRIQ</sequence>
<gene>
    <name evidence="2" type="ORF">GCK32_015930</name>
</gene>
<protein>
    <recommendedName>
        <fullName evidence="4">G protein-coupled receptor</fullName>
    </recommendedName>
</protein>
<dbReference type="GO" id="GO:0016020">
    <property type="term" value="C:membrane"/>
    <property type="evidence" value="ECO:0007669"/>
    <property type="project" value="TreeGrafter"/>
</dbReference>
<evidence type="ECO:0000256" key="1">
    <source>
        <dbReference type="SAM" id="Phobius"/>
    </source>
</evidence>
<dbReference type="AlphaFoldDB" id="A0AAN8IQ40"/>
<feature type="transmembrane region" description="Helical" evidence="1">
    <location>
        <begin position="199"/>
        <end position="221"/>
    </location>
</feature>
<keyword evidence="1" id="KW-0812">Transmembrane</keyword>
<dbReference type="PANTHER" id="PTHR24224:SF17">
    <property type="entry name" value="G-PROTEIN COUPLED RECEPTORS FAMILY 1 PROFILE DOMAIN-CONTAINING PROTEIN"/>
    <property type="match status" value="1"/>
</dbReference>
<feature type="transmembrane region" description="Helical" evidence="1">
    <location>
        <begin position="159"/>
        <end position="178"/>
    </location>
</feature>
<evidence type="ECO:0000313" key="3">
    <source>
        <dbReference type="Proteomes" id="UP001331761"/>
    </source>
</evidence>
<keyword evidence="1" id="KW-1133">Transmembrane helix</keyword>
<evidence type="ECO:0008006" key="4">
    <source>
        <dbReference type="Google" id="ProtNLM"/>
    </source>
</evidence>
<dbReference type="PANTHER" id="PTHR24224">
    <property type="entry name" value="CARDIOACCELERATORY PEPTIDE RECEPTOR-RELATED"/>
    <property type="match status" value="1"/>
</dbReference>
<keyword evidence="3" id="KW-1185">Reference proteome</keyword>
<keyword evidence="1" id="KW-0472">Membrane</keyword>
<evidence type="ECO:0000313" key="2">
    <source>
        <dbReference type="EMBL" id="KAK5982679.1"/>
    </source>
</evidence>
<dbReference type="InterPro" id="IPR052665">
    <property type="entry name" value="Neuropeptide-GPCR"/>
</dbReference>
<name>A0AAN8IQ40_TRICO</name>
<dbReference type="Proteomes" id="UP001331761">
    <property type="component" value="Unassembled WGS sequence"/>
</dbReference>
<organism evidence="2 3">
    <name type="scientific">Trichostrongylus colubriformis</name>
    <name type="common">Black scour worm</name>
    <dbReference type="NCBI Taxonomy" id="6319"/>
    <lineage>
        <taxon>Eukaryota</taxon>
        <taxon>Metazoa</taxon>
        <taxon>Ecdysozoa</taxon>
        <taxon>Nematoda</taxon>
        <taxon>Chromadorea</taxon>
        <taxon>Rhabditida</taxon>
        <taxon>Rhabditina</taxon>
        <taxon>Rhabditomorpha</taxon>
        <taxon>Strongyloidea</taxon>
        <taxon>Trichostrongylidae</taxon>
        <taxon>Trichostrongylus</taxon>
    </lineage>
</organism>
<accession>A0AAN8IQ40</accession>